<proteinExistence type="inferred from homology"/>
<dbReference type="Gene3D" id="3.40.30.10">
    <property type="entry name" value="Glutaredoxin"/>
    <property type="match status" value="1"/>
</dbReference>
<evidence type="ECO:0000256" key="4">
    <source>
        <dbReference type="RuleBase" id="RU003494"/>
    </source>
</evidence>
<dbReference type="CDD" id="cd03058">
    <property type="entry name" value="GST_N_Tau"/>
    <property type="match status" value="1"/>
</dbReference>
<dbReference type="OrthoDB" id="202840at2759"/>
<dbReference type="Gene3D" id="1.20.1050.10">
    <property type="match status" value="1"/>
</dbReference>
<organism evidence="7 8">
    <name type="scientific">Thalictrum thalictroides</name>
    <name type="common">Rue-anemone</name>
    <name type="synonym">Anemone thalictroides</name>
    <dbReference type="NCBI Taxonomy" id="46969"/>
    <lineage>
        <taxon>Eukaryota</taxon>
        <taxon>Viridiplantae</taxon>
        <taxon>Streptophyta</taxon>
        <taxon>Embryophyta</taxon>
        <taxon>Tracheophyta</taxon>
        <taxon>Spermatophyta</taxon>
        <taxon>Magnoliopsida</taxon>
        <taxon>Ranunculales</taxon>
        <taxon>Ranunculaceae</taxon>
        <taxon>Thalictroideae</taxon>
        <taxon>Thalictrum</taxon>
    </lineage>
</organism>
<gene>
    <name evidence="7" type="ORF">FRX31_023021</name>
</gene>
<evidence type="ECO:0000313" key="8">
    <source>
        <dbReference type="Proteomes" id="UP000554482"/>
    </source>
</evidence>
<dbReference type="SUPFAM" id="SSF52833">
    <property type="entry name" value="Thioredoxin-like"/>
    <property type="match status" value="1"/>
</dbReference>
<dbReference type="FunFam" id="3.40.30.10:FF:000014">
    <property type="entry name" value="Tau class glutathione S-transferase"/>
    <property type="match status" value="1"/>
</dbReference>
<dbReference type="PANTHER" id="PTHR11260">
    <property type="entry name" value="GLUTATHIONE S-TRANSFERASE, GST, SUPERFAMILY, GST DOMAIN CONTAINING"/>
    <property type="match status" value="1"/>
</dbReference>
<dbReference type="InterPro" id="IPR040079">
    <property type="entry name" value="Glutathione_S-Trfase"/>
</dbReference>
<reference evidence="7 8" key="1">
    <citation type="submission" date="2020-06" db="EMBL/GenBank/DDBJ databases">
        <title>Transcriptomic and genomic resources for Thalictrum thalictroides and T. hernandezii: Facilitating candidate gene discovery in an emerging model plant lineage.</title>
        <authorList>
            <person name="Arias T."/>
            <person name="Riano-Pachon D.M."/>
            <person name="Di Stilio V.S."/>
        </authorList>
    </citation>
    <scope>NUCLEOTIDE SEQUENCE [LARGE SCALE GENOMIC DNA]</scope>
    <source>
        <strain evidence="8">cv. WT478/WT964</strain>
        <tissue evidence="7">Leaves</tissue>
    </source>
</reference>
<dbReference type="InterPro" id="IPR004046">
    <property type="entry name" value="GST_C"/>
</dbReference>
<dbReference type="Proteomes" id="UP000554482">
    <property type="component" value="Unassembled WGS sequence"/>
</dbReference>
<dbReference type="FunFam" id="1.20.1050.10:FF:000012">
    <property type="entry name" value="Tau class glutathione S-transferase"/>
    <property type="match status" value="1"/>
</dbReference>
<dbReference type="SFLD" id="SFLDG00358">
    <property type="entry name" value="Main_(cytGST)"/>
    <property type="match status" value="1"/>
</dbReference>
<protein>
    <recommendedName>
        <fullName evidence="1">glutathione transferase</fullName>
        <ecNumber evidence="1">2.5.1.18</ecNumber>
    </recommendedName>
</protein>
<dbReference type="EMBL" id="JABWDY010028043">
    <property type="protein sequence ID" value="KAF5187389.1"/>
    <property type="molecule type" value="Genomic_DNA"/>
</dbReference>
<dbReference type="InterPro" id="IPR036249">
    <property type="entry name" value="Thioredoxin-like_sf"/>
</dbReference>
<dbReference type="SFLD" id="SFLDS00019">
    <property type="entry name" value="Glutathione_Transferase_(cytos"/>
    <property type="match status" value="1"/>
</dbReference>
<sequence>MATDEVKLIGFRGGPFSLIVEWALKIKGVQYEYFDEDLFNNNKSAMLLQYNPVHKKVPVLVHNGKPLAESLVILEYIDETWKQNPLLPEDPYDRAMARFWAKYADDKCKIGIFSVFATVGEEQEKAAKEAREILKTFEMGLKGKFFGGKELGFVDIAAGWLAYWIGMIQEITGINLVEKKSTPLLSEWFQNFLNAEVVKERLPPRDELLEKSKIFREHLLAAAST</sequence>
<name>A0A7J6VQN6_THATH</name>
<evidence type="ECO:0000256" key="2">
    <source>
        <dbReference type="ARBA" id="ARBA00022679"/>
    </source>
</evidence>
<keyword evidence="2 7" id="KW-0808">Transferase</keyword>
<keyword evidence="8" id="KW-1185">Reference proteome</keyword>
<evidence type="ECO:0000256" key="3">
    <source>
        <dbReference type="ARBA" id="ARBA00047960"/>
    </source>
</evidence>
<dbReference type="GO" id="GO:0005737">
    <property type="term" value="C:cytoplasm"/>
    <property type="evidence" value="ECO:0007669"/>
    <property type="project" value="TreeGrafter"/>
</dbReference>
<dbReference type="SUPFAM" id="SSF47616">
    <property type="entry name" value="GST C-terminal domain-like"/>
    <property type="match status" value="1"/>
</dbReference>
<dbReference type="GO" id="GO:0004364">
    <property type="term" value="F:glutathione transferase activity"/>
    <property type="evidence" value="ECO:0007669"/>
    <property type="project" value="UniProtKB-EC"/>
</dbReference>
<dbReference type="InterPro" id="IPR036282">
    <property type="entry name" value="Glutathione-S-Trfase_C_sf"/>
</dbReference>
<comment type="similarity">
    <text evidence="4">Belongs to the GST superfamily.</text>
</comment>
<comment type="caution">
    <text evidence="7">The sequence shown here is derived from an EMBL/GenBank/DDBJ whole genome shotgun (WGS) entry which is preliminary data.</text>
</comment>
<dbReference type="InterPro" id="IPR004045">
    <property type="entry name" value="Glutathione_S-Trfase_N"/>
</dbReference>
<dbReference type="CDD" id="cd03185">
    <property type="entry name" value="GST_C_Tau"/>
    <property type="match status" value="1"/>
</dbReference>
<evidence type="ECO:0000259" key="6">
    <source>
        <dbReference type="PROSITE" id="PS50405"/>
    </source>
</evidence>
<evidence type="ECO:0000256" key="1">
    <source>
        <dbReference type="ARBA" id="ARBA00012452"/>
    </source>
</evidence>
<dbReference type="EC" id="2.5.1.18" evidence="1"/>
<dbReference type="PROSITE" id="PS50404">
    <property type="entry name" value="GST_NTER"/>
    <property type="match status" value="1"/>
</dbReference>
<dbReference type="GO" id="GO:0006749">
    <property type="term" value="P:glutathione metabolic process"/>
    <property type="evidence" value="ECO:0007669"/>
    <property type="project" value="InterPro"/>
</dbReference>
<evidence type="ECO:0000313" key="7">
    <source>
        <dbReference type="EMBL" id="KAF5187389.1"/>
    </source>
</evidence>
<dbReference type="PANTHER" id="PTHR11260:SF695">
    <property type="entry name" value="GLUTATHIONE TRANSFERASE"/>
    <property type="match status" value="1"/>
</dbReference>
<feature type="domain" description="GST N-terminal" evidence="5">
    <location>
        <begin position="4"/>
        <end position="85"/>
    </location>
</feature>
<dbReference type="SFLD" id="SFLDG01152">
    <property type="entry name" value="Main.3:_Omega-_and_Tau-like"/>
    <property type="match status" value="1"/>
</dbReference>
<comment type="catalytic activity">
    <reaction evidence="3">
        <text>RX + glutathione = an S-substituted glutathione + a halide anion + H(+)</text>
        <dbReference type="Rhea" id="RHEA:16437"/>
        <dbReference type="ChEBI" id="CHEBI:15378"/>
        <dbReference type="ChEBI" id="CHEBI:16042"/>
        <dbReference type="ChEBI" id="CHEBI:17792"/>
        <dbReference type="ChEBI" id="CHEBI:57925"/>
        <dbReference type="ChEBI" id="CHEBI:90779"/>
        <dbReference type="EC" id="2.5.1.18"/>
    </reaction>
</comment>
<dbReference type="AlphaFoldDB" id="A0A7J6VQN6"/>
<dbReference type="PROSITE" id="PS50405">
    <property type="entry name" value="GST_CTER"/>
    <property type="match status" value="1"/>
</dbReference>
<evidence type="ECO:0000259" key="5">
    <source>
        <dbReference type="PROSITE" id="PS50404"/>
    </source>
</evidence>
<dbReference type="Pfam" id="PF00043">
    <property type="entry name" value="GST_C"/>
    <property type="match status" value="1"/>
</dbReference>
<feature type="domain" description="GST C-terminal" evidence="6">
    <location>
        <begin position="90"/>
        <end position="215"/>
    </location>
</feature>
<dbReference type="InterPro" id="IPR010987">
    <property type="entry name" value="Glutathione-S-Trfase_C-like"/>
</dbReference>
<accession>A0A7J6VQN6</accession>
<dbReference type="Pfam" id="PF02798">
    <property type="entry name" value="GST_N"/>
    <property type="match status" value="1"/>
</dbReference>
<dbReference type="InterPro" id="IPR045073">
    <property type="entry name" value="Omega/Tau-like"/>
</dbReference>
<dbReference type="InterPro" id="IPR045074">
    <property type="entry name" value="GST_C_Tau"/>
</dbReference>